<keyword evidence="2" id="KW-1185">Reference proteome</keyword>
<protein>
    <submittedName>
        <fullName evidence="1">Uncharacterized protein</fullName>
    </submittedName>
</protein>
<dbReference type="EMBL" id="AP024110">
    <property type="protein sequence ID" value="BCM24456.1"/>
    <property type="molecule type" value="Genomic_DNA"/>
</dbReference>
<name>A0A8D5G739_9PROT</name>
<evidence type="ECO:0000313" key="2">
    <source>
        <dbReference type="Proteomes" id="UP000826722"/>
    </source>
</evidence>
<proteinExistence type="predicted"/>
<dbReference type="Proteomes" id="UP000826722">
    <property type="component" value="Chromosome"/>
</dbReference>
<dbReference type="AlphaFoldDB" id="A0A8D5G739"/>
<sequence length="60" mass="6959">MTTLQNSIIKYLIDYQQITTFNAHQLEKQGRLIRCEGMKQRAACIAHALKDYETECKLAN</sequence>
<accession>A0A8D5G739</accession>
<reference evidence="1" key="1">
    <citation type="journal article" date="2021" name="Arch. Microbiol.">
        <title>Methyloradius palustris gen. nov., sp. nov., a methanol-oxidizing bacterium isolated from snow.</title>
        <authorList>
            <person name="Miyadera T."/>
            <person name="Kojima H."/>
            <person name="Fukui M."/>
        </authorList>
    </citation>
    <scope>NUCLEOTIDE SEQUENCE</scope>
    <source>
        <strain evidence="1">Zm11</strain>
    </source>
</reference>
<evidence type="ECO:0000313" key="1">
    <source>
        <dbReference type="EMBL" id="BCM24456.1"/>
    </source>
</evidence>
<dbReference type="KEGG" id="mpau:ZMTM_07150"/>
<gene>
    <name evidence="1" type="ORF">ZMTM_07150</name>
</gene>
<dbReference type="RefSeq" id="WP_221764986.1">
    <property type="nucleotide sequence ID" value="NZ_AP024110.1"/>
</dbReference>
<organism evidence="1 2">
    <name type="scientific">Methyloradius palustris</name>
    <dbReference type="NCBI Taxonomy" id="2778876"/>
    <lineage>
        <taxon>Bacteria</taxon>
        <taxon>Pseudomonadati</taxon>
        <taxon>Pseudomonadota</taxon>
        <taxon>Betaproteobacteria</taxon>
        <taxon>Nitrosomonadales</taxon>
        <taxon>Methylophilaceae</taxon>
        <taxon>Methyloradius</taxon>
    </lineage>
</organism>